<reference evidence="2" key="1">
    <citation type="submission" date="2016-01" db="EMBL/GenBank/DDBJ databases">
        <authorList>
            <person name="Mitreva M."/>
            <person name="Pepin K.H."/>
            <person name="Mihindukulasuriya K.A."/>
            <person name="Fulton R."/>
            <person name="Fronick C."/>
            <person name="O'Laughlin M."/>
            <person name="Miner T."/>
            <person name="Herter B."/>
            <person name="Rosa B.A."/>
            <person name="Cordes M."/>
            <person name="Tomlinson C."/>
            <person name="Wollam A."/>
            <person name="Palsikar V.B."/>
            <person name="Mardis E.R."/>
            <person name="Wilson R.K."/>
        </authorList>
    </citation>
    <scope>NUCLEOTIDE SEQUENCE [LARGE SCALE GENOMIC DNA]</scope>
    <source>
        <strain evidence="2">MJR7757B</strain>
    </source>
</reference>
<accession>A0A133NQQ6</accession>
<dbReference type="AlphaFoldDB" id="A0A133NQQ6"/>
<keyword evidence="2" id="KW-1185">Reference proteome</keyword>
<protein>
    <recommendedName>
        <fullName evidence="3">Phage major capsid protein E</fullName>
    </recommendedName>
</protein>
<sequence>MATKIFNLKTLTDIVSQTKKPKNFLYGLLVGQETAEKTQKFEIHTREAGREKAPLVGKRQNGIFIRKEAFSVQVVEPPYIKLNAVNEAEALFEQQFGQTEYDNPIEAGKMMLADTMRKFKEIGFRTRQWMLIETLRTGVCPMESGTAGIKYGDINKEVLTGNDLFSSPNCNPIEYLEKKQTEIQKETGVVIDTIIVSPDVAGAFLKNEKVKEYLNMRHANYVRVEDSKAENDDGRKEIAYLPTLGLTIYSFVDWYKDMETENEEQVIPAKTCIGVKAKSFAFRYGAMALRPEQGQTAKLMVKKEVVRKWEPDTSEDQELQYFSRPLCVPREDVKSWFIATVL</sequence>
<comment type="caution">
    <text evidence="1">The sequence shown here is derived from an EMBL/GenBank/DDBJ whole genome shotgun (WGS) entry which is preliminary data.</text>
</comment>
<evidence type="ECO:0000313" key="2">
    <source>
        <dbReference type="Proteomes" id="UP000070401"/>
    </source>
</evidence>
<organism evidence="1 2">
    <name type="scientific">Fusobacterium nucleatum</name>
    <dbReference type="NCBI Taxonomy" id="851"/>
    <lineage>
        <taxon>Bacteria</taxon>
        <taxon>Fusobacteriati</taxon>
        <taxon>Fusobacteriota</taxon>
        <taxon>Fusobacteriia</taxon>
        <taxon>Fusobacteriales</taxon>
        <taxon>Fusobacteriaceae</taxon>
        <taxon>Fusobacterium</taxon>
    </lineage>
</organism>
<dbReference type="Proteomes" id="UP000070401">
    <property type="component" value="Unassembled WGS sequence"/>
</dbReference>
<evidence type="ECO:0000313" key="1">
    <source>
        <dbReference type="EMBL" id="KXA18626.1"/>
    </source>
</evidence>
<dbReference type="Gene3D" id="3.30.1930.10">
    <property type="entry name" value="capsid protein of prophage domain"/>
    <property type="match status" value="1"/>
</dbReference>
<dbReference type="InterPro" id="IPR005564">
    <property type="entry name" value="Major_capsid_GpE"/>
</dbReference>
<gene>
    <name evidence="1" type="ORF">HMPREF3221_01677</name>
</gene>
<dbReference type="Pfam" id="PF03864">
    <property type="entry name" value="Phage_cap_E"/>
    <property type="match status" value="1"/>
</dbReference>
<dbReference type="PATRIC" id="fig|851.8.peg.1691"/>
<dbReference type="EMBL" id="LRPY01000169">
    <property type="protein sequence ID" value="KXA18626.1"/>
    <property type="molecule type" value="Genomic_DNA"/>
</dbReference>
<proteinExistence type="predicted"/>
<dbReference type="Gene3D" id="3.15.30.10">
    <property type="entry name" value="putative capsid protein of prophage domain like"/>
    <property type="match status" value="1"/>
</dbReference>
<evidence type="ECO:0008006" key="3">
    <source>
        <dbReference type="Google" id="ProtNLM"/>
    </source>
</evidence>
<name>A0A133NQQ6_FUSNU</name>
<dbReference type="RefSeq" id="WP_060798651.1">
    <property type="nucleotide sequence ID" value="NZ_KQ956738.1"/>
</dbReference>